<sequence>MTDDRLDFYEEESYIRSTSSPGSLLTFNINYGFLEAQFRGFRSGFLSDLHYRQLCQCETLDDVKLTLSDTDYASSLQALQVPKLTPELVVDTCSAKLHKEYDYIRSQATGAMATFMDLVVFEFMIDNISFLILSLIKGGAPDELLAKCNPMGRFPRIKSILTFENTEEGFLDLYSTVLVDTPVACYFEKYFEIIAPVSSDSFPFEHMHKTFSEEDIDVINDVLKRLWLEDFYAYCSKLGGETWTVMKPLLEFEVDRRAICIMINSFSTPLNDPVRRAERTKLFATFGTLYPSGIDKFAQVGDMSQLGGVLEDYKLFSQLWQKAHNEGKEIEDVLYEREVELNREAFQGQSHFAFIWAYIKLKEQERRNLFWISECINQQQKDPSIINRWISPF</sequence>
<keyword evidence="1 3" id="KW-0813">Transport</keyword>
<comment type="subunit">
    <text evidence="3">V-ATPase is a heteromultimeric enzyme made up of two complexes: the ATP-hydrolytic V1 complex and the proton translocation V0 complex.</text>
</comment>
<keyword evidence="3" id="KW-0375">Hydrogen ion transport</keyword>
<dbReference type="InterPro" id="IPR036079">
    <property type="entry name" value="ATPase_csu/dsu_sf"/>
</dbReference>
<dbReference type="InterPro" id="IPR016727">
    <property type="entry name" value="ATPase_V0-cplx_dsu"/>
</dbReference>
<dbReference type="InterPro" id="IPR002843">
    <property type="entry name" value="ATPase_V0-cplx_csu/dsu"/>
</dbReference>
<dbReference type="AlphaFoldDB" id="A0A0H5R052"/>
<dbReference type="SUPFAM" id="SSF103486">
    <property type="entry name" value="V-type ATP synthase subunit C"/>
    <property type="match status" value="1"/>
</dbReference>
<dbReference type="Gene3D" id="1.10.132.50">
    <property type="entry name" value="ATP synthase (C/AC39) subunit, domain 3"/>
    <property type="match status" value="1"/>
</dbReference>
<organism evidence="4">
    <name type="scientific">Spongospora subterranea</name>
    <dbReference type="NCBI Taxonomy" id="70186"/>
    <lineage>
        <taxon>Eukaryota</taxon>
        <taxon>Sar</taxon>
        <taxon>Rhizaria</taxon>
        <taxon>Endomyxa</taxon>
        <taxon>Phytomyxea</taxon>
        <taxon>Plasmodiophorida</taxon>
        <taxon>Plasmodiophoridae</taxon>
        <taxon>Spongospora</taxon>
    </lineage>
</organism>
<dbReference type="GO" id="GO:0033179">
    <property type="term" value="C:proton-transporting V-type ATPase, V0 domain"/>
    <property type="evidence" value="ECO:0007669"/>
    <property type="project" value="InterPro"/>
</dbReference>
<accession>A0A0H5R052</accession>
<keyword evidence="2 3" id="KW-0406">Ion transport</keyword>
<evidence type="ECO:0000256" key="3">
    <source>
        <dbReference type="PIRNR" id="PIRNR018497"/>
    </source>
</evidence>
<dbReference type="InterPro" id="IPR044911">
    <property type="entry name" value="V-type_ATPase_csu/dsu_dom_3"/>
</dbReference>
<evidence type="ECO:0000256" key="1">
    <source>
        <dbReference type="ARBA" id="ARBA00022448"/>
    </source>
</evidence>
<comment type="similarity">
    <text evidence="3">Belongs to the V-ATPase V0D/AC39 subunit family.</text>
</comment>
<dbReference type="PIRSF" id="PIRSF018497">
    <property type="entry name" value="V-ATP_synth_D"/>
    <property type="match status" value="1"/>
</dbReference>
<dbReference type="EMBL" id="HACM01000757">
    <property type="protein sequence ID" value="CRZ01199.1"/>
    <property type="molecule type" value="Transcribed_RNA"/>
</dbReference>
<dbReference type="Pfam" id="PF01992">
    <property type="entry name" value="vATP-synt_AC39"/>
    <property type="match status" value="1"/>
</dbReference>
<dbReference type="GO" id="GO:0046961">
    <property type="term" value="F:proton-transporting ATPase activity, rotational mechanism"/>
    <property type="evidence" value="ECO:0007669"/>
    <property type="project" value="InterPro"/>
</dbReference>
<dbReference type="PANTHER" id="PTHR11028">
    <property type="entry name" value="VACUOLAR ATP SYNTHASE SUBUNIT AC39"/>
    <property type="match status" value="1"/>
</dbReference>
<name>A0A0H5R052_9EUKA</name>
<proteinExistence type="inferred from homology"/>
<protein>
    <recommendedName>
        <fullName evidence="3">V-type proton ATPase subunit</fullName>
    </recommendedName>
</protein>
<reference evidence="4" key="1">
    <citation type="submission" date="2015-04" db="EMBL/GenBank/DDBJ databases">
        <title>The genome sequence of the plant pathogenic Rhizarian Plasmodiophora brassicae reveals insights in its biotrophic life cycle and the origin of chitin synthesis.</title>
        <authorList>
            <person name="Schwelm A."/>
            <person name="Fogelqvist J."/>
            <person name="Knaust A."/>
            <person name="Julke S."/>
            <person name="Lilja T."/>
            <person name="Dhandapani V."/>
            <person name="Bonilla-Rosso G."/>
            <person name="Karlsson M."/>
            <person name="Shevchenko A."/>
            <person name="Choi S.R."/>
            <person name="Kim H.G."/>
            <person name="Park J.Y."/>
            <person name="Lim Y.P."/>
            <person name="Ludwig-Muller J."/>
            <person name="Dixelius C."/>
        </authorList>
    </citation>
    <scope>NUCLEOTIDE SEQUENCE</scope>
    <source>
        <tissue evidence="4">Potato root galls</tissue>
    </source>
</reference>
<evidence type="ECO:0000313" key="4">
    <source>
        <dbReference type="EMBL" id="CRZ01199.1"/>
    </source>
</evidence>
<comment type="function">
    <text evidence="3">Subunit of the V0 complex of vacuolar(H+)-ATPase (V-ATPase), a multisubunit enzyme composed of a peripheral complex (V1) that hydrolyzes ATP and a membrane integral complex (V0) that translocates protons. V-ATPase is responsible for acidifying and maintaining the pH of intracellular compartments and in some cell types, is targeted to the plasma membrane, where it is responsible for acidifying the extracellular environment.</text>
</comment>
<evidence type="ECO:0000256" key="2">
    <source>
        <dbReference type="ARBA" id="ARBA00023065"/>
    </source>
</evidence>